<sequence>MSMDSNPVPGLPLLTEIFCNVTKVKKKKLATCDFPDALYTKKSFYGGIPGAGLGTIEILLVAIFVILSFKMKNDITKCFLTVVYIPLGISSIFKMACALYGTLQGAYGTFYMTFLMFYNFFYMATVVIVSIGSVIYLSGMIVIARKRQNFEMGSMWPSFCPLLLIGLLLSGSYTLVFSKFNQLPAAALFFCFMLSTIAVLVLLLVSICVGFICSKPKKSDAAANIAVDPVIYDARSRLGFGAGFVILMNIPVWFELYYKITELFCPYLWTDDAEKTVFYRAQSIEMLTMDTIRIFMSLFLLIAMFLNSSTRFAILSWKHHSFSKKNQKIFIATQKIPLLQENDKKPDPPVEVAPPPPPATIVPPPIQAPNPQQQFASGMSFQPGMVQFPQHMQTTIVYTPGVHPSGAGGSMTIGATPPGLIVPEHK</sequence>
<protein>
    <submittedName>
        <fullName evidence="2">Uncharacterized protein</fullName>
    </submittedName>
</protein>
<keyword evidence="1" id="KW-0472">Membrane</keyword>
<gene>
    <name evidence="2" type="ORF">CAMP_LOCUS14677</name>
</gene>
<dbReference type="OrthoDB" id="5835026at2759"/>
<feature type="transmembrane region" description="Helical" evidence="1">
    <location>
        <begin position="294"/>
        <end position="317"/>
    </location>
</feature>
<feature type="transmembrane region" description="Helical" evidence="1">
    <location>
        <begin position="234"/>
        <end position="254"/>
    </location>
</feature>
<comment type="caution">
    <text evidence="2">The sequence shown here is derived from an EMBL/GenBank/DDBJ whole genome shotgun (WGS) entry which is preliminary data.</text>
</comment>
<evidence type="ECO:0000313" key="2">
    <source>
        <dbReference type="EMBL" id="CAI5452040.1"/>
    </source>
</evidence>
<evidence type="ECO:0000313" key="3">
    <source>
        <dbReference type="Proteomes" id="UP001152747"/>
    </source>
</evidence>
<accession>A0A9P1IVR3</accession>
<feature type="transmembrane region" description="Helical" evidence="1">
    <location>
        <begin position="187"/>
        <end position="213"/>
    </location>
</feature>
<dbReference type="Proteomes" id="UP001152747">
    <property type="component" value="Unassembled WGS sequence"/>
</dbReference>
<reference evidence="2" key="1">
    <citation type="submission" date="2022-11" db="EMBL/GenBank/DDBJ databases">
        <authorList>
            <person name="Kikuchi T."/>
        </authorList>
    </citation>
    <scope>NUCLEOTIDE SEQUENCE</scope>
    <source>
        <strain evidence="2">PS1010</strain>
    </source>
</reference>
<keyword evidence="1" id="KW-1133">Transmembrane helix</keyword>
<feature type="transmembrane region" description="Helical" evidence="1">
    <location>
        <begin position="121"/>
        <end position="144"/>
    </location>
</feature>
<proteinExistence type="predicted"/>
<feature type="transmembrane region" description="Helical" evidence="1">
    <location>
        <begin position="44"/>
        <end position="67"/>
    </location>
</feature>
<keyword evidence="1" id="KW-0812">Transmembrane</keyword>
<keyword evidence="3" id="KW-1185">Reference proteome</keyword>
<feature type="transmembrane region" description="Helical" evidence="1">
    <location>
        <begin position="156"/>
        <end position="175"/>
    </location>
</feature>
<organism evidence="2 3">
    <name type="scientific">Caenorhabditis angaria</name>
    <dbReference type="NCBI Taxonomy" id="860376"/>
    <lineage>
        <taxon>Eukaryota</taxon>
        <taxon>Metazoa</taxon>
        <taxon>Ecdysozoa</taxon>
        <taxon>Nematoda</taxon>
        <taxon>Chromadorea</taxon>
        <taxon>Rhabditida</taxon>
        <taxon>Rhabditina</taxon>
        <taxon>Rhabditomorpha</taxon>
        <taxon>Rhabditoidea</taxon>
        <taxon>Rhabditidae</taxon>
        <taxon>Peloderinae</taxon>
        <taxon>Caenorhabditis</taxon>
    </lineage>
</organism>
<dbReference type="AlphaFoldDB" id="A0A9P1IVR3"/>
<dbReference type="EMBL" id="CANHGI010000005">
    <property type="protein sequence ID" value="CAI5452040.1"/>
    <property type="molecule type" value="Genomic_DNA"/>
</dbReference>
<name>A0A9P1IVR3_9PELO</name>
<evidence type="ECO:0000256" key="1">
    <source>
        <dbReference type="SAM" id="Phobius"/>
    </source>
</evidence>
<feature type="transmembrane region" description="Helical" evidence="1">
    <location>
        <begin position="79"/>
        <end position="101"/>
    </location>
</feature>